<proteinExistence type="predicted"/>
<protein>
    <submittedName>
        <fullName evidence="1">Uncharacterized protein</fullName>
    </submittedName>
</protein>
<dbReference type="Proteomes" id="UP000249661">
    <property type="component" value="Unassembled WGS sequence"/>
</dbReference>
<name>A0ACD1GS42_9EURO</name>
<evidence type="ECO:0000313" key="1">
    <source>
        <dbReference type="EMBL" id="RAH64019.1"/>
    </source>
</evidence>
<reference evidence="1" key="1">
    <citation type="submission" date="2018-02" db="EMBL/GenBank/DDBJ databases">
        <title>The genomes of Aspergillus section Nigri reveals drivers in fungal speciation.</title>
        <authorList>
            <consortium name="DOE Joint Genome Institute"/>
            <person name="Vesth T.C."/>
            <person name="Nybo J."/>
            <person name="Theobald S."/>
            <person name="Brandl J."/>
            <person name="Frisvad J.C."/>
            <person name="Nielsen K.F."/>
            <person name="Lyhne E.K."/>
            <person name="Kogle M.E."/>
            <person name="Kuo A."/>
            <person name="Riley R."/>
            <person name="Clum A."/>
            <person name="Nolan M."/>
            <person name="Lipzen A."/>
            <person name="Salamov A."/>
            <person name="Henrissat B."/>
            <person name="Wiebenga A."/>
            <person name="De vries R.P."/>
            <person name="Grigoriev I.V."/>
            <person name="Mortensen U.H."/>
            <person name="Andersen M.R."/>
            <person name="Baker S.E."/>
        </authorList>
    </citation>
    <scope>NUCLEOTIDE SEQUENCE</scope>
    <source>
        <strain evidence="1">CBS 121060</strain>
    </source>
</reference>
<sequence>MASKSTIIGGRMSPMIPILTTEYSAGNWKRAPGGLDRRFLIGAETQTLPVLVTFFFSSFFQLLLLSIASATTVAVAVAVVVALSVFFNYYFFFSFFYSSSSSSPSFREFFSSPVIPYNDFAFSPPLLLRSPLISILQLFYNIRGAVV</sequence>
<accession>A0ACD1GS42</accession>
<gene>
    <name evidence="1" type="ORF">BO66DRAFT_255537</name>
</gene>
<keyword evidence="2" id="KW-1185">Reference proteome</keyword>
<evidence type="ECO:0000313" key="2">
    <source>
        <dbReference type="Proteomes" id="UP000249661"/>
    </source>
</evidence>
<organism evidence="1 2">
    <name type="scientific">Aspergillus aculeatinus CBS 121060</name>
    <dbReference type="NCBI Taxonomy" id="1448322"/>
    <lineage>
        <taxon>Eukaryota</taxon>
        <taxon>Fungi</taxon>
        <taxon>Dikarya</taxon>
        <taxon>Ascomycota</taxon>
        <taxon>Pezizomycotina</taxon>
        <taxon>Eurotiomycetes</taxon>
        <taxon>Eurotiomycetidae</taxon>
        <taxon>Eurotiales</taxon>
        <taxon>Aspergillaceae</taxon>
        <taxon>Aspergillus</taxon>
        <taxon>Aspergillus subgen. Circumdati</taxon>
    </lineage>
</organism>
<dbReference type="EMBL" id="KZ825023">
    <property type="protein sequence ID" value="RAH64019.1"/>
    <property type="molecule type" value="Genomic_DNA"/>
</dbReference>